<evidence type="ECO:0000256" key="7">
    <source>
        <dbReference type="SAM" id="MobiDB-lite"/>
    </source>
</evidence>
<dbReference type="STRING" id="1036612.A0A1L9U0T0"/>
<keyword evidence="4" id="KW-0238">DNA-binding</keyword>
<sequence length="799" mass="88439">MDEYHGPDSSGSPENQARGPEIGHACNSCRRRKLRCSRELPACQHCRKTVSECHYETKRAKPGMKAGALDNIHRRLDALERSVGRQQTRLEGFDGEGGSQHNDSTLHTILSSLAAGLQKLDKRPAISGSTPGPCPSLKRRRNDINGAYCIPLSTGLPPIPDDTVLSHVLEAYFIYLHPWTPIIHESRLRRRLVEDHQRENLQLVVYSMVLVAGRYIEDGDTAAYLSQLVDEPENMRDWIVSQAMKQPSVENLQALVMVASDDIGSGHTARAWPLVGSLSRMVEYLQLTVEHDEAVQHPFWQPYKSLSPPADWTEAEERRRIFWSIFALDRFCSVSMGWNTSLTADDVRRRLPCDGITWRKEDPVVTPYFGIWDKSAGRIGNPIAFLPAHPAPARAPAATTEEEADGSISEAGTSPGTASAAVDMSTVGAYAYCIEATESLSRVTAYFLQQRVNLNDQKEFGAWLTRFKELDLRLVHWKMLLPQKWTVNVSPSHPPCTRMDPNLTLAHVTHNASMILLHQPIAFPLRDWPFKSRLPSLCSMDTCQTAAIEVATITNHYLKGSLPTAPLNSQFAFCVFIAARALLLYWQHSRSQETVAPEFWMLTQSLDTMSTRWAGVQAAAGGAGSGTGVTNLAAKYSSTLTRLHRQTAEDESFFISISAYTAEVMHLSEQQSPSNNHPTISPNISGTTDQTHNPNTGPPAPNQDNGFSPPQPRNTEGNIPTQPMYPNPRMASLTPGGAFTLNMGISAHNTGVANILQPDLTGDSEAMSQMLLDQQFTGLDRVISYSDGLFGSDFEGRRW</sequence>
<dbReference type="SMART" id="SM00066">
    <property type="entry name" value="GAL4"/>
    <property type="match status" value="1"/>
</dbReference>
<feature type="compositionally biased region" description="Polar residues" evidence="7">
    <location>
        <begin position="668"/>
        <end position="695"/>
    </location>
</feature>
<dbReference type="PANTHER" id="PTHR47338:SF23">
    <property type="entry name" value="ZN(II)2CYS6 TRANSCRIPTION FACTOR (EUROFUNG)"/>
    <property type="match status" value="1"/>
</dbReference>
<dbReference type="GO" id="GO:0000981">
    <property type="term" value="F:DNA-binding transcription factor activity, RNA polymerase II-specific"/>
    <property type="evidence" value="ECO:0007669"/>
    <property type="project" value="InterPro"/>
</dbReference>
<dbReference type="SMART" id="SM00906">
    <property type="entry name" value="Fungal_trans"/>
    <property type="match status" value="1"/>
</dbReference>
<dbReference type="PANTHER" id="PTHR47338">
    <property type="entry name" value="ZN(II)2CYS6 TRANSCRIPTION FACTOR (EUROFUNG)-RELATED"/>
    <property type="match status" value="1"/>
</dbReference>
<dbReference type="OrthoDB" id="4456959at2759"/>
<dbReference type="GO" id="GO:0005634">
    <property type="term" value="C:nucleus"/>
    <property type="evidence" value="ECO:0007669"/>
    <property type="project" value="UniProtKB-SubCell"/>
</dbReference>
<evidence type="ECO:0000259" key="8">
    <source>
        <dbReference type="PROSITE" id="PS50048"/>
    </source>
</evidence>
<dbReference type="PROSITE" id="PS00463">
    <property type="entry name" value="ZN2_CY6_FUNGAL_1"/>
    <property type="match status" value="1"/>
</dbReference>
<feature type="region of interest" description="Disordered" evidence="7">
    <location>
        <begin position="667"/>
        <end position="732"/>
    </location>
</feature>
<dbReference type="GO" id="GO:0006351">
    <property type="term" value="P:DNA-templated transcription"/>
    <property type="evidence" value="ECO:0007669"/>
    <property type="project" value="InterPro"/>
</dbReference>
<protein>
    <recommendedName>
        <fullName evidence="8">Zn(2)-C6 fungal-type domain-containing protein</fullName>
    </recommendedName>
</protein>
<feature type="compositionally biased region" description="Polar residues" evidence="7">
    <location>
        <begin position="702"/>
        <end position="721"/>
    </location>
</feature>
<dbReference type="Pfam" id="PF04082">
    <property type="entry name" value="Fungal_trans"/>
    <property type="match status" value="1"/>
</dbReference>
<keyword evidence="3" id="KW-0805">Transcription regulation</keyword>
<feature type="region of interest" description="Disordered" evidence="7">
    <location>
        <begin position="1"/>
        <end position="22"/>
    </location>
</feature>
<organism evidence="9 10">
    <name type="scientific">Aspergillus sydowii CBS 593.65</name>
    <dbReference type="NCBI Taxonomy" id="1036612"/>
    <lineage>
        <taxon>Eukaryota</taxon>
        <taxon>Fungi</taxon>
        <taxon>Dikarya</taxon>
        <taxon>Ascomycota</taxon>
        <taxon>Pezizomycotina</taxon>
        <taxon>Eurotiomycetes</taxon>
        <taxon>Eurotiomycetidae</taxon>
        <taxon>Eurotiales</taxon>
        <taxon>Aspergillaceae</taxon>
        <taxon>Aspergillus</taxon>
        <taxon>Aspergillus subgen. Nidulantes</taxon>
    </lineage>
</organism>
<dbReference type="GO" id="GO:0003677">
    <property type="term" value="F:DNA binding"/>
    <property type="evidence" value="ECO:0007669"/>
    <property type="project" value="UniProtKB-KW"/>
</dbReference>
<dbReference type="Pfam" id="PF00172">
    <property type="entry name" value="Zn_clus"/>
    <property type="match status" value="1"/>
</dbReference>
<dbReference type="GO" id="GO:0008270">
    <property type="term" value="F:zinc ion binding"/>
    <property type="evidence" value="ECO:0007669"/>
    <property type="project" value="InterPro"/>
</dbReference>
<feature type="domain" description="Zn(2)-C6 fungal-type" evidence="8">
    <location>
        <begin position="25"/>
        <end position="55"/>
    </location>
</feature>
<evidence type="ECO:0000256" key="1">
    <source>
        <dbReference type="ARBA" id="ARBA00004123"/>
    </source>
</evidence>
<dbReference type="PROSITE" id="PS50048">
    <property type="entry name" value="ZN2_CY6_FUNGAL_2"/>
    <property type="match status" value="1"/>
</dbReference>
<keyword evidence="6" id="KW-0539">Nucleus</keyword>
<dbReference type="CDD" id="cd00067">
    <property type="entry name" value="GAL4"/>
    <property type="match status" value="1"/>
</dbReference>
<dbReference type="Gene3D" id="4.10.240.10">
    <property type="entry name" value="Zn(2)-C6 fungal-type DNA-binding domain"/>
    <property type="match status" value="1"/>
</dbReference>
<feature type="region of interest" description="Disordered" evidence="7">
    <location>
        <begin position="392"/>
        <end position="417"/>
    </location>
</feature>
<dbReference type="GeneID" id="63764948"/>
<dbReference type="CDD" id="cd12148">
    <property type="entry name" value="fungal_TF_MHR"/>
    <property type="match status" value="1"/>
</dbReference>
<name>A0A1L9U0T0_9EURO</name>
<evidence type="ECO:0000256" key="5">
    <source>
        <dbReference type="ARBA" id="ARBA00023163"/>
    </source>
</evidence>
<gene>
    <name evidence="9" type="ORF">ASPSYDRAFT_54596</name>
</gene>
<keyword evidence="5" id="KW-0804">Transcription</keyword>
<evidence type="ECO:0000256" key="6">
    <source>
        <dbReference type="ARBA" id="ARBA00023242"/>
    </source>
</evidence>
<dbReference type="AlphaFoldDB" id="A0A1L9U0T0"/>
<evidence type="ECO:0000256" key="4">
    <source>
        <dbReference type="ARBA" id="ARBA00023125"/>
    </source>
</evidence>
<evidence type="ECO:0000256" key="2">
    <source>
        <dbReference type="ARBA" id="ARBA00022723"/>
    </source>
</evidence>
<keyword evidence="2" id="KW-0479">Metal-binding</keyword>
<proteinExistence type="predicted"/>
<dbReference type="SUPFAM" id="SSF57701">
    <property type="entry name" value="Zn2/Cys6 DNA-binding domain"/>
    <property type="match status" value="1"/>
</dbReference>
<dbReference type="InterPro" id="IPR007219">
    <property type="entry name" value="XnlR_reg_dom"/>
</dbReference>
<dbReference type="InterPro" id="IPR001138">
    <property type="entry name" value="Zn2Cys6_DnaBD"/>
</dbReference>
<dbReference type="VEuPathDB" id="FungiDB:ASPSYDRAFT_54596"/>
<dbReference type="Proteomes" id="UP000184356">
    <property type="component" value="Unassembled WGS sequence"/>
</dbReference>
<evidence type="ECO:0000313" key="9">
    <source>
        <dbReference type="EMBL" id="OJJ65287.1"/>
    </source>
</evidence>
<keyword evidence="10" id="KW-1185">Reference proteome</keyword>
<comment type="subcellular location">
    <subcellularLocation>
        <location evidence="1">Nucleus</location>
    </subcellularLocation>
</comment>
<accession>A0A1L9U0T0</accession>
<dbReference type="RefSeq" id="XP_040709093.1">
    <property type="nucleotide sequence ID" value="XM_040848875.1"/>
</dbReference>
<reference evidence="10" key="1">
    <citation type="journal article" date="2017" name="Genome Biol.">
        <title>Comparative genomics reveals high biological diversity and specific adaptations in the industrially and medically important fungal genus Aspergillus.</title>
        <authorList>
            <person name="de Vries R.P."/>
            <person name="Riley R."/>
            <person name="Wiebenga A."/>
            <person name="Aguilar-Osorio G."/>
            <person name="Amillis S."/>
            <person name="Uchima C.A."/>
            <person name="Anderluh G."/>
            <person name="Asadollahi M."/>
            <person name="Askin M."/>
            <person name="Barry K."/>
            <person name="Battaglia E."/>
            <person name="Bayram O."/>
            <person name="Benocci T."/>
            <person name="Braus-Stromeyer S.A."/>
            <person name="Caldana C."/>
            <person name="Canovas D."/>
            <person name="Cerqueira G.C."/>
            <person name="Chen F."/>
            <person name="Chen W."/>
            <person name="Choi C."/>
            <person name="Clum A."/>
            <person name="Dos Santos R.A."/>
            <person name="Damasio A.R."/>
            <person name="Diallinas G."/>
            <person name="Emri T."/>
            <person name="Fekete E."/>
            <person name="Flipphi M."/>
            <person name="Freyberg S."/>
            <person name="Gallo A."/>
            <person name="Gournas C."/>
            <person name="Habgood R."/>
            <person name="Hainaut M."/>
            <person name="Harispe M.L."/>
            <person name="Henrissat B."/>
            <person name="Hilden K.S."/>
            <person name="Hope R."/>
            <person name="Hossain A."/>
            <person name="Karabika E."/>
            <person name="Karaffa L."/>
            <person name="Karanyi Z."/>
            <person name="Krasevec N."/>
            <person name="Kuo A."/>
            <person name="Kusch H."/>
            <person name="LaButti K."/>
            <person name="Lagendijk E.L."/>
            <person name="Lapidus A."/>
            <person name="Levasseur A."/>
            <person name="Lindquist E."/>
            <person name="Lipzen A."/>
            <person name="Logrieco A.F."/>
            <person name="MacCabe A."/>
            <person name="Maekelae M.R."/>
            <person name="Malavazi I."/>
            <person name="Melin P."/>
            <person name="Meyer V."/>
            <person name="Mielnichuk N."/>
            <person name="Miskei M."/>
            <person name="Molnar A.P."/>
            <person name="Mule G."/>
            <person name="Ngan C.Y."/>
            <person name="Orejas M."/>
            <person name="Orosz E."/>
            <person name="Ouedraogo J.P."/>
            <person name="Overkamp K.M."/>
            <person name="Park H.-S."/>
            <person name="Perrone G."/>
            <person name="Piumi F."/>
            <person name="Punt P.J."/>
            <person name="Ram A.F."/>
            <person name="Ramon A."/>
            <person name="Rauscher S."/>
            <person name="Record E."/>
            <person name="Riano-Pachon D.M."/>
            <person name="Robert V."/>
            <person name="Roehrig J."/>
            <person name="Ruller R."/>
            <person name="Salamov A."/>
            <person name="Salih N.S."/>
            <person name="Samson R.A."/>
            <person name="Sandor E."/>
            <person name="Sanguinetti M."/>
            <person name="Schuetze T."/>
            <person name="Sepcic K."/>
            <person name="Shelest E."/>
            <person name="Sherlock G."/>
            <person name="Sophianopoulou V."/>
            <person name="Squina F.M."/>
            <person name="Sun H."/>
            <person name="Susca A."/>
            <person name="Todd R.B."/>
            <person name="Tsang A."/>
            <person name="Unkles S.E."/>
            <person name="van de Wiele N."/>
            <person name="van Rossen-Uffink D."/>
            <person name="Oliveira J.V."/>
            <person name="Vesth T.C."/>
            <person name="Visser J."/>
            <person name="Yu J.-H."/>
            <person name="Zhou M."/>
            <person name="Andersen M.R."/>
            <person name="Archer D.B."/>
            <person name="Baker S.E."/>
            <person name="Benoit I."/>
            <person name="Brakhage A.A."/>
            <person name="Braus G.H."/>
            <person name="Fischer R."/>
            <person name="Frisvad J.C."/>
            <person name="Goldman G.H."/>
            <person name="Houbraken J."/>
            <person name="Oakley B."/>
            <person name="Pocsi I."/>
            <person name="Scazzocchio C."/>
            <person name="Seiboth B."/>
            <person name="vanKuyk P.A."/>
            <person name="Wortman J."/>
            <person name="Dyer P.S."/>
            <person name="Grigoriev I.V."/>
        </authorList>
    </citation>
    <scope>NUCLEOTIDE SEQUENCE [LARGE SCALE GENOMIC DNA]</scope>
    <source>
        <strain evidence="10">CBS 593.65</strain>
    </source>
</reference>
<dbReference type="InterPro" id="IPR036864">
    <property type="entry name" value="Zn2-C6_fun-type_DNA-bd_sf"/>
</dbReference>
<dbReference type="EMBL" id="KV878582">
    <property type="protein sequence ID" value="OJJ65287.1"/>
    <property type="molecule type" value="Genomic_DNA"/>
</dbReference>
<dbReference type="InterPro" id="IPR050815">
    <property type="entry name" value="TF_fung"/>
</dbReference>
<evidence type="ECO:0000256" key="3">
    <source>
        <dbReference type="ARBA" id="ARBA00023015"/>
    </source>
</evidence>
<evidence type="ECO:0000313" key="10">
    <source>
        <dbReference type="Proteomes" id="UP000184356"/>
    </source>
</evidence>